<organism evidence="18 19">
    <name type="scientific">Quillaja saponaria</name>
    <name type="common">Soap bark tree</name>
    <dbReference type="NCBI Taxonomy" id="32244"/>
    <lineage>
        <taxon>Eukaryota</taxon>
        <taxon>Viridiplantae</taxon>
        <taxon>Streptophyta</taxon>
        <taxon>Embryophyta</taxon>
        <taxon>Tracheophyta</taxon>
        <taxon>Spermatophyta</taxon>
        <taxon>Magnoliopsida</taxon>
        <taxon>eudicotyledons</taxon>
        <taxon>Gunneridae</taxon>
        <taxon>Pentapetalae</taxon>
        <taxon>rosids</taxon>
        <taxon>fabids</taxon>
        <taxon>Fabales</taxon>
        <taxon>Quillajaceae</taxon>
        <taxon>Quillaja</taxon>
    </lineage>
</organism>
<dbReference type="AlphaFoldDB" id="A0AAD7L5L8"/>
<evidence type="ECO:0000256" key="10">
    <source>
        <dbReference type="ARBA" id="ARBA00022723"/>
    </source>
</evidence>
<keyword evidence="16" id="KW-0539">Nucleus</keyword>
<evidence type="ECO:0000256" key="4">
    <source>
        <dbReference type="ARBA" id="ARBA00004496"/>
    </source>
</evidence>
<evidence type="ECO:0000256" key="8">
    <source>
        <dbReference type="ARBA" id="ARBA00022490"/>
    </source>
</evidence>
<evidence type="ECO:0000313" key="19">
    <source>
        <dbReference type="Proteomes" id="UP001163823"/>
    </source>
</evidence>
<comment type="similarity">
    <text evidence="5">Belongs to the CAF1 family.</text>
</comment>
<keyword evidence="14" id="KW-0805">Transcription regulation</keyword>
<evidence type="ECO:0000256" key="5">
    <source>
        <dbReference type="ARBA" id="ARBA00008372"/>
    </source>
</evidence>
<evidence type="ECO:0000256" key="13">
    <source>
        <dbReference type="ARBA" id="ARBA00022884"/>
    </source>
</evidence>
<evidence type="ECO:0000256" key="1">
    <source>
        <dbReference type="ARBA" id="ARBA00001663"/>
    </source>
</evidence>
<keyword evidence="19" id="KW-1185">Reference proteome</keyword>
<dbReference type="Gene3D" id="3.30.420.10">
    <property type="entry name" value="Ribonuclease H-like superfamily/Ribonuclease H"/>
    <property type="match status" value="1"/>
</dbReference>
<dbReference type="Pfam" id="PF04857">
    <property type="entry name" value="CAF1"/>
    <property type="match status" value="1"/>
</dbReference>
<keyword evidence="8" id="KW-0963">Cytoplasm</keyword>
<keyword evidence="12" id="KW-0269">Exonuclease</keyword>
<dbReference type="GO" id="GO:0005634">
    <property type="term" value="C:nucleus"/>
    <property type="evidence" value="ECO:0007669"/>
    <property type="project" value="UniProtKB-SubCell"/>
</dbReference>
<dbReference type="GO" id="GO:0046872">
    <property type="term" value="F:metal ion binding"/>
    <property type="evidence" value="ECO:0007669"/>
    <property type="project" value="UniProtKB-KW"/>
</dbReference>
<dbReference type="KEGG" id="qsa:O6P43_027969"/>
<evidence type="ECO:0000256" key="12">
    <source>
        <dbReference type="ARBA" id="ARBA00022839"/>
    </source>
</evidence>
<evidence type="ECO:0000256" key="15">
    <source>
        <dbReference type="ARBA" id="ARBA00023163"/>
    </source>
</evidence>
<evidence type="ECO:0000256" key="11">
    <source>
        <dbReference type="ARBA" id="ARBA00022801"/>
    </source>
</evidence>
<evidence type="ECO:0000256" key="7">
    <source>
        <dbReference type="ARBA" id="ARBA00012161"/>
    </source>
</evidence>
<dbReference type="InterPro" id="IPR036397">
    <property type="entry name" value="RNaseH_sf"/>
</dbReference>
<keyword evidence="13" id="KW-0694">RNA-binding</keyword>
<dbReference type="PANTHER" id="PTHR10797">
    <property type="entry name" value="CCR4-NOT TRANSCRIPTION COMPLEX SUBUNIT"/>
    <property type="match status" value="1"/>
</dbReference>
<gene>
    <name evidence="18" type="ORF">O6P43_027969</name>
</gene>
<dbReference type="Proteomes" id="UP001163823">
    <property type="component" value="Chromosome 11"/>
</dbReference>
<dbReference type="InterPro" id="IPR006941">
    <property type="entry name" value="RNase_CAF1"/>
</dbReference>
<accession>A0AAD7L5L8</accession>
<evidence type="ECO:0000256" key="17">
    <source>
        <dbReference type="ARBA" id="ARBA00025148"/>
    </source>
</evidence>
<sequence>MAQIIGSGKKTVVVRDVWADNLKSEFTLIRELLALYPFASMDTEFPGTIYALDVDKCAYSKLHPSVNYQVMKANVDALNIIQIGLTLSDSEGNLPDLGTETAFIWEFNFCDFDIFHDQYNSDSIELLELQGIDFLKNREKGIRSSDFAKMIWHSGLVKLNIKNRSSLTWVTFHSAYDFGFLIKVIIQKELPEDIETFMNLVTFYFGTQVYDMKYMINFCDGLYGGLERVARTLRVDRVAGKSHQAGSDSLLTLQTFMKLKDVYFSKSCGDQENCCLNGFQGALYGF</sequence>
<comment type="caution">
    <text evidence="18">The sequence shown here is derived from an EMBL/GenBank/DDBJ whole genome shotgun (WGS) entry which is preliminary data.</text>
</comment>
<dbReference type="EMBL" id="JARAOO010000011">
    <property type="protein sequence ID" value="KAJ7952011.1"/>
    <property type="molecule type" value="Genomic_DNA"/>
</dbReference>
<dbReference type="EC" id="3.1.13.4" evidence="7"/>
<comment type="subcellular location">
    <subcellularLocation>
        <location evidence="4">Cytoplasm</location>
    </subcellularLocation>
    <subcellularLocation>
        <location evidence="3">Nucleus</location>
    </subcellularLocation>
</comment>
<evidence type="ECO:0000256" key="6">
    <source>
        <dbReference type="ARBA" id="ARBA00011757"/>
    </source>
</evidence>
<evidence type="ECO:0000313" key="18">
    <source>
        <dbReference type="EMBL" id="KAJ7952011.1"/>
    </source>
</evidence>
<evidence type="ECO:0000256" key="14">
    <source>
        <dbReference type="ARBA" id="ARBA00023015"/>
    </source>
</evidence>
<dbReference type="SUPFAM" id="SSF53098">
    <property type="entry name" value="Ribonuclease H-like"/>
    <property type="match status" value="1"/>
</dbReference>
<evidence type="ECO:0000256" key="9">
    <source>
        <dbReference type="ARBA" id="ARBA00022722"/>
    </source>
</evidence>
<dbReference type="GO" id="GO:0005737">
    <property type="term" value="C:cytoplasm"/>
    <property type="evidence" value="ECO:0007669"/>
    <property type="project" value="UniProtKB-SubCell"/>
</dbReference>
<comment type="subunit">
    <text evidence="6">Component of the CCR4-NOT complex, at least composed of CRR4 and CAF1 proteins.</text>
</comment>
<evidence type="ECO:0000256" key="3">
    <source>
        <dbReference type="ARBA" id="ARBA00004123"/>
    </source>
</evidence>
<evidence type="ECO:0000256" key="2">
    <source>
        <dbReference type="ARBA" id="ARBA00001968"/>
    </source>
</evidence>
<keyword evidence="9" id="KW-0540">Nuclease</keyword>
<comment type="function">
    <text evidence="17">Ubiquitous transcription factor required for a diverse set of processes. It is a component of the CCR4 complex involved in the control of gene expression.</text>
</comment>
<dbReference type="InterPro" id="IPR039637">
    <property type="entry name" value="CNOT7/CNOT8/Pop2"/>
</dbReference>
<dbReference type="InterPro" id="IPR012337">
    <property type="entry name" value="RNaseH-like_sf"/>
</dbReference>
<evidence type="ECO:0000256" key="16">
    <source>
        <dbReference type="ARBA" id="ARBA00023242"/>
    </source>
</evidence>
<proteinExistence type="inferred from homology"/>
<keyword evidence="10" id="KW-0479">Metal-binding</keyword>
<keyword evidence="11" id="KW-0378">Hydrolase</keyword>
<dbReference type="GO" id="GO:0003723">
    <property type="term" value="F:RNA binding"/>
    <property type="evidence" value="ECO:0007669"/>
    <property type="project" value="UniProtKB-KW"/>
</dbReference>
<reference evidence="18" key="1">
    <citation type="journal article" date="2023" name="Science">
        <title>Elucidation of the pathway for biosynthesis of saponin adjuvants from the soapbark tree.</title>
        <authorList>
            <person name="Reed J."/>
            <person name="Orme A."/>
            <person name="El-Demerdash A."/>
            <person name="Owen C."/>
            <person name="Martin L.B.B."/>
            <person name="Misra R.C."/>
            <person name="Kikuchi S."/>
            <person name="Rejzek M."/>
            <person name="Martin A.C."/>
            <person name="Harkess A."/>
            <person name="Leebens-Mack J."/>
            <person name="Louveau T."/>
            <person name="Stephenson M.J."/>
            <person name="Osbourn A."/>
        </authorList>
    </citation>
    <scope>NUCLEOTIDE SEQUENCE</scope>
    <source>
        <strain evidence="18">S10</strain>
    </source>
</reference>
<name>A0AAD7L5L8_QUISA</name>
<dbReference type="GO" id="GO:0004535">
    <property type="term" value="F:poly(A)-specific ribonuclease activity"/>
    <property type="evidence" value="ECO:0007669"/>
    <property type="project" value="UniProtKB-EC"/>
</dbReference>
<dbReference type="GO" id="GO:0030014">
    <property type="term" value="C:CCR4-NOT complex"/>
    <property type="evidence" value="ECO:0007669"/>
    <property type="project" value="InterPro"/>
</dbReference>
<keyword evidence="15" id="KW-0804">Transcription</keyword>
<comment type="cofactor">
    <cofactor evidence="2">
        <name>a divalent metal cation</name>
        <dbReference type="ChEBI" id="CHEBI:60240"/>
    </cofactor>
</comment>
<comment type="catalytic activity">
    <reaction evidence="1">
        <text>Exonucleolytic cleavage of poly(A) to 5'-AMP.</text>
        <dbReference type="EC" id="3.1.13.4"/>
    </reaction>
</comment>
<protein>
    <recommendedName>
        <fullName evidence="7">poly(A)-specific ribonuclease</fullName>
        <ecNumber evidence="7">3.1.13.4</ecNumber>
    </recommendedName>
</protein>